<dbReference type="GO" id="GO:0070390">
    <property type="term" value="C:transcription export complex 2"/>
    <property type="evidence" value="ECO:0007669"/>
    <property type="project" value="UniProtKB-UniRule"/>
</dbReference>
<name>A0A1G4KJE1_9SACH</name>
<dbReference type="InterPro" id="IPR024293">
    <property type="entry name" value="SAC3_helical"/>
</dbReference>
<comment type="similarity">
    <text evidence="4 5">Belongs to the SAC3 family.</text>
</comment>
<dbReference type="Pfam" id="PF12209">
    <property type="entry name" value="SAC3"/>
    <property type="match status" value="1"/>
</dbReference>
<dbReference type="STRING" id="1230905.A0A1G4KJE1"/>
<keyword evidence="10" id="KW-1185">Reference proteome</keyword>
<evidence type="ECO:0000313" key="9">
    <source>
        <dbReference type="EMBL" id="SCV04575.1"/>
    </source>
</evidence>
<comment type="subcellular location">
    <subcellularLocation>
        <location evidence="1 5">Nucleus envelope</location>
    </subcellularLocation>
</comment>
<organism evidence="9 10">
    <name type="scientific">Lachancea mirantina</name>
    <dbReference type="NCBI Taxonomy" id="1230905"/>
    <lineage>
        <taxon>Eukaryota</taxon>
        <taxon>Fungi</taxon>
        <taxon>Dikarya</taxon>
        <taxon>Ascomycota</taxon>
        <taxon>Saccharomycotina</taxon>
        <taxon>Saccharomycetes</taxon>
        <taxon>Saccharomycetales</taxon>
        <taxon>Saccharomycetaceae</taxon>
        <taxon>Lachancea</taxon>
    </lineage>
</organism>
<dbReference type="OrthoDB" id="264795at2759"/>
<dbReference type="GO" id="GO:0005737">
    <property type="term" value="C:cytoplasm"/>
    <property type="evidence" value="ECO:0007669"/>
    <property type="project" value="TreeGrafter"/>
</dbReference>
<dbReference type="InterPro" id="IPR000717">
    <property type="entry name" value="PCI_dom"/>
</dbReference>
<dbReference type="FunFam" id="1.25.40.990:FF:000008">
    <property type="entry name" value="Nuclear mRNA export protein SAC3"/>
    <property type="match status" value="1"/>
</dbReference>
<protein>
    <recommendedName>
        <fullName evidence="5">Nuclear mRNA export factor</fullName>
    </recommendedName>
</protein>
<reference evidence="10" key="1">
    <citation type="submission" date="2016-03" db="EMBL/GenBank/DDBJ databases">
        <authorList>
            <person name="Devillers H."/>
        </authorList>
    </citation>
    <scope>NUCLEOTIDE SEQUENCE [LARGE SCALE GENOMIC DNA]</scope>
</reference>
<feature type="region of interest" description="Disordered" evidence="7">
    <location>
        <begin position="1130"/>
        <end position="1155"/>
    </location>
</feature>
<dbReference type="PROSITE" id="PS50250">
    <property type="entry name" value="PCI"/>
    <property type="match status" value="1"/>
</dbReference>
<accession>A0A1G4KJE1</accession>
<proteinExistence type="inferred from homology"/>
<evidence type="ECO:0000256" key="6">
    <source>
        <dbReference type="SAM" id="Coils"/>
    </source>
</evidence>
<dbReference type="Gene3D" id="6.10.250.2880">
    <property type="match status" value="1"/>
</dbReference>
<evidence type="ECO:0000313" key="10">
    <source>
        <dbReference type="Proteomes" id="UP000191024"/>
    </source>
</evidence>
<feature type="compositionally biased region" description="Basic and acidic residues" evidence="7">
    <location>
        <begin position="32"/>
        <end position="41"/>
    </location>
</feature>
<dbReference type="Gene3D" id="1.25.40.990">
    <property type="match status" value="1"/>
</dbReference>
<feature type="compositionally biased region" description="Polar residues" evidence="7">
    <location>
        <begin position="591"/>
        <end position="610"/>
    </location>
</feature>
<evidence type="ECO:0000256" key="2">
    <source>
        <dbReference type="ARBA" id="ARBA00022553"/>
    </source>
</evidence>
<feature type="compositionally biased region" description="Polar residues" evidence="7">
    <location>
        <begin position="20"/>
        <end position="31"/>
    </location>
</feature>
<gene>
    <name evidence="9" type="ORF">LAMI_0H17238G</name>
</gene>
<feature type="region of interest" description="Disordered" evidence="7">
    <location>
        <begin position="20"/>
        <end position="76"/>
    </location>
</feature>
<dbReference type="PANTHER" id="PTHR12436:SF3">
    <property type="entry name" value="GERMINAL-CENTER ASSOCIATED NUCLEAR PROTEIN"/>
    <property type="match status" value="1"/>
</dbReference>
<dbReference type="GO" id="GO:0042274">
    <property type="term" value="P:ribosomal small subunit biogenesis"/>
    <property type="evidence" value="ECO:0007669"/>
    <property type="project" value="UniProtKB-UniRule"/>
</dbReference>
<evidence type="ECO:0000259" key="8">
    <source>
        <dbReference type="PROSITE" id="PS50250"/>
    </source>
</evidence>
<keyword evidence="2" id="KW-0597">Phosphoprotein</keyword>
<evidence type="ECO:0000256" key="4">
    <source>
        <dbReference type="ARBA" id="ARBA00038443"/>
    </source>
</evidence>
<dbReference type="PIRSF" id="PIRSF037320">
    <property type="entry name" value="mRNA_export_factor_Sac3"/>
    <property type="match status" value="1"/>
</dbReference>
<keyword evidence="6" id="KW-0175">Coiled coil</keyword>
<feature type="region of interest" description="Disordered" evidence="7">
    <location>
        <begin position="560"/>
        <end position="610"/>
    </location>
</feature>
<feature type="coiled-coil region" evidence="6">
    <location>
        <begin position="655"/>
        <end position="685"/>
    </location>
</feature>
<dbReference type="Proteomes" id="UP000191024">
    <property type="component" value="Chromosome H"/>
</dbReference>
<dbReference type="PANTHER" id="PTHR12436">
    <property type="entry name" value="80 KDA MCM3-ASSOCIATED PROTEIN"/>
    <property type="match status" value="1"/>
</dbReference>
<keyword evidence="3 5" id="KW-0539">Nucleus</keyword>
<dbReference type="EMBL" id="LT598468">
    <property type="protein sequence ID" value="SCV04575.1"/>
    <property type="molecule type" value="Genomic_DNA"/>
</dbReference>
<feature type="domain" description="PCI" evidence="8">
    <location>
        <begin position="327"/>
        <end position="517"/>
    </location>
</feature>
<dbReference type="GO" id="GO:0005635">
    <property type="term" value="C:nuclear envelope"/>
    <property type="evidence" value="ECO:0007669"/>
    <property type="project" value="UniProtKB-SubCell"/>
</dbReference>
<feature type="compositionally biased region" description="Basic residues" evidence="7">
    <location>
        <begin position="42"/>
        <end position="52"/>
    </location>
</feature>
<sequence length="1290" mass="146552">MSSGPKAGLSSLPFNFFSTVESVGSTPSSRSNNKEKGDQQRNKSRPRSRKNATTRSKENQYGDLNTVPMKDGSAASNNAPHLLRTINVGALVSQSPEHLGFEPLQHQSRPLPSFLIQQIPQLTPRPFVQDPWDRNNQEKMLGLEQTVTDVTELWETFKKMRETERNFMEEKGLVDKAEMAKNLQEAIIFQGTCLDMCPIFERTRRTVENNVVRYEKEDQSSKRASRSKALKVFARPAAAAAPPLPSDVRPPHVLVKTLDYLVDNILNQLPDCEAFLWDRMRSIRQDFTFQNYSGPEAVDCNERIVRIHLLVLHVMAVSNQEYSRQQELEQLHKALITLSEIYDELRNNGKAAPNEAEFRAYSLLSRVRDPEYDKMIQEMPIEIFSNKLVQLAVCFRRIISNSLFSERGHIKTESGLNLYLRFFELLKSEEVPFLMCSFLEVYLNEIRFYGFKSLAHSVNRKHKPIPFAYVIEIFQFNNLDELQNFCEYYSVETNTEGIIITSLAHHSHILPETKPMKQSYLVCVDKKIPNGSIIDLVNGSSRISDGNGLFEPSPLAAVQQQSKKSAELKYPSRVPSVVKRQDDQGKLTRPRNPSNSFAFNISGNNTPDTVASNVEANKQKQNNDETKNALMLPKVQNDDLVVQSKSRERSEIDKKKEREEHIARLRQENHELAEKRRLANQEEEITKSATALLAETVIEKHVKSLVSDVVKQQIAAMDVKTRKINALSSELYESFIHELLYFIHLDCRADIFHSEMISKRLFNAWRMRYIKRKKKHEEKLQSIHELAETGRQLGVPNLKRPRLSSASNSYEGSTFSFPVKSENSIFLTPMQNEESHSKRTIQTNKQVWEPLSLKEIYLMPLISKLTEYSLNAQWVQENCKILNISLYSRKWEAVSSRWLLAKFGLDSKAKRSRISQSDFVLGLDAVGDKDTSDVSEDLQLFVYNSGVTDNDIFDLELKLKQDGERLIELIHGVALKANYVFSLMIVYWESAENPLSIKKIMELLRLNKIAEGFAPVLADIEIVRMSGTSPHAALAKGLTSIANSFTLKLTERGKYKKGTNHRRHTPAVITTRRKFDSAKNIDESLQKALVQDMAKRPAIKDRNDVYARLQSHISASPRMRSRKLSVLLSDSNREKFKTPKRVRSSTERSASESVTSLPSYLAVKARPEAVTGRQLKNPSTFVGTPSHSRYQTDHFPNSTVLHTPSLTSVIGHGSANISGMSNITFDSEVSTSVSEEPGPNPPAEVQMTSLSAAIGNDRLKLETGQPETVPETILELQKLIKSVKTKLQRQ</sequence>
<dbReference type="InterPro" id="IPR017173">
    <property type="entry name" value="Sac3"/>
</dbReference>
<evidence type="ECO:0000256" key="5">
    <source>
        <dbReference type="PIRNR" id="PIRNR037320"/>
    </source>
</evidence>
<evidence type="ECO:0000256" key="3">
    <source>
        <dbReference type="ARBA" id="ARBA00023242"/>
    </source>
</evidence>
<dbReference type="Pfam" id="PF03399">
    <property type="entry name" value="SAC3_GANP"/>
    <property type="match status" value="1"/>
</dbReference>
<dbReference type="InterPro" id="IPR005062">
    <property type="entry name" value="SAC3/GANP/THP3_conserved"/>
</dbReference>
<evidence type="ECO:0000256" key="7">
    <source>
        <dbReference type="SAM" id="MobiDB-lite"/>
    </source>
</evidence>
<dbReference type="GO" id="GO:0006406">
    <property type="term" value="P:mRNA export from nucleus"/>
    <property type="evidence" value="ECO:0007669"/>
    <property type="project" value="UniProtKB-UniRule"/>
</dbReference>
<evidence type="ECO:0000256" key="1">
    <source>
        <dbReference type="ARBA" id="ARBA00004259"/>
    </source>
</evidence>
<dbReference type="InterPro" id="IPR045107">
    <property type="entry name" value="SAC3/GANP/THP3"/>
</dbReference>